<feature type="domain" description="TIR" evidence="3">
    <location>
        <begin position="6"/>
        <end position="200"/>
    </location>
</feature>
<evidence type="ECO:0000256" key="1">
    <source>
        <dbReference type="ARBA" id="ARBA00023027"/>
    </source>
</evidence>
<gene>
    <name evidence="4" type="primary">BnaC09g41540D</name>
    <name evidence="4" type="ORF">GSBRNA2T00017031001</name>
</gene>
<dbReference type="PROSITE" id="PS50104">
    <property type="entry name" value="TIR"/>
    <property type="match status" value="2"/>
</dbReference>
<dbReference type="OrthoDB" id="1081807at2759"/>
<dbReference type="FunFam" id="3.40.50.10140:FF:000007">
    <property type="entry name" value="Disease resistance protein (TIR-NBS-LRR class)"/>
    <property type="match status" value="1"/>
</dbReference>
<dbReference type="Gene3D" id="3.40.50.10140">
    <property type="entry name" value="Toll/interleukin-1 receptor homology (TIR) domain"/>
    <property type="match status" value="2"/>
</dbReference>
<dbReference type="InterPro" id="IPR000387">
    <property type="entry name" value="Tyr_Pase_dom"/>
</dbReference>
<dbReference type="PaxDb" id="3708-A0A078IVL2"/>
<feature type="domain" description="Tyrosine specific protein phosphatases" evidence="2">
    <location>
        <begin position="216"/>
        <end position="289"/>
    </location>
</feature>
<name>A0A078IVL2_BRANA</name>
<accession>A0A078IVL2</accession>
<dbReference type="InterPro" id="IPR000157">
    <property type="entry name" value="TIR_dom"/>
</dbReference>
<keyword evidence="1" id="KW-0520">NAD</keyword>
<dbReference type="GO" id="GO:0005634">
    <property type="term" value="C:nucleus"/>
    <property type="evidence" value="ECO:0000318"/>
    <property type="project" value="GO_Central"/>
</dbReference>
<evidence type="ECO:0000313" key="5">
    <source>
        <dbReference type="Proteomes" id="UP000028999"/>
    </source>
</evidence>
<reference evidence="4 5" key="1">
    <citation type="journal article" date="2014" name="Science">
        <title>Plant genetics. Early allopolyploid evolution in the post-Neolithic Brassica napus oilseed genome.</title>
        <authorList>
            <person name="Chalhoub B."/>
            <person name="Denoeud F."/>
            <person name="Liu S."/>
            <person name="Parkin I.A."/>
            <person name="Tang H."/>
            <person name="Wang X."/>
            <person name="Chiquet J."/>
            <person name="Belcram H."/>
            <person name="Tong C."/>
            <person name="Samans B."/>
            <person name="Correa M."/>
            <person name="Da Silva C."/>
            <person name="Just J."/>
            <person name="Falentin C."/>
            <person name="Koh C.S."/>
            <person name="Le Clainche I."/>
            <person name="Bernard M."/>
            <person name="Bento P."/>
            <person name="Noel B."/>
            <person name="Labadie K."/>
            <person name="Alberti A."/>
            <person name="Charles M."/>
            <person name="Arnaud D."/>
            <person name="Guo H."/>
            <person name="Daviaud C."/>
            <person name="Alamery S."/>
            <person name="Jabbari K."/>
            <person name="Zhao M."/>
            <person name="Edger P.P."/>
            <person name="Chelaifa H."/>
            <person name="Tack D."/>
            <person name="Lassalle G."/>
            <person name="Mestiri I."/>
            <person name="Schnel N."/>
            <person name="Le Paslier M.C."/>
            <person name="Fan G."/>
            <person name="Renault V."/>
            <person name="Bayer P.E."/>
            <person name="Golicz A.A."/>
            <person name="Manoli S."/>
            <person name="Lee T.H."/>
            <person name="Thi V.H."/>
            <person name="Chalabi S."/>
            <person name="Hu Q."/>
            <person name="Fan C."/>
            <person name="Tollenaere R."/>
            <person name="Lu Y."/>
            <person name="Battail C."/>
            <person name="Shen J."/>
            <person name="Sidebottom C.H."/>
            <person name="Wang X."/>
            <person name="Canaguier A."/>
            <person name="Chauveau A."/>
            <person name="Berard A."/>
            <person name="Deniot G."/>
            <person name="Guan M."/>
            <person name="Liu Z."/>
            <person name="Sun F."/>
            <person name="Lim Y.P."/>
            <person name="Lyons E."/>
            <person name="Town C.D."/>
            <person name="Bancroft I."/>
            <person name="Wang X."/>
            <person name="Meng J."/>
            <person name="Ma J."/>
            <person name="Pires J.C."/>
            <person name="King G.J."/>
            <person name="Brunel D."/>
            <person name="Delourme R."/>
            <person name="Renard M."/>
            <person name="Aury J.M."/>
            <person name="Adams K.L."/>
            <person name="Batley J."/>
            <person name="Snowdon R.J."/>
            <person name="Tost J."/>
            <person name="Edwards D."/>
            <person name="Zhou Y."/>
            <person name="Hua W."/>
            <person name="Sharpe A.G."/>
            <person name="Paterson A.H."/>
            <person name="Guan C."/>
            <person name="Wincker P."/>
        </authorList>
    </citation>
    <scope>NUCLEOTIDE SEQUENCE [LARGE SCALE GENOMIC DNA]</scope>
    <source>
        <strain evidence="5">cv. Darmor-bzh</strain>
    </source>
</reference>
<dbReference type="STRING" id="3708.A0A078IVL2"/>
<dbReference type="GO" id="GO:0007165">
    <property type="term" value="P:signal transduction"/>
    <property type="evidence" value="ECO:0000318"/>
    <property type="project" value="GO_Central"/>
</dbReference>
<dbReference type="InterPro" id="IPR035897">
    <property type="entry name" value="Toll_tir_struct_dom_sf"/>
</dbReference>
<dbReference type="EMBL" id="LK033413">
    <property type="protein sequence ID" value="CDY55567.1"/>
    <property type="molecule type" value="Genomic_DNA"/>
</dbReference>
<dbReference type="SUPFAM" id="SSF52200">
    <property type="entry name" value="Toll/Interleukin receptor TIR domain"/>
    <property type="match status" value="2"/>
</dbReference>
<dbReference type="PROSITE" id="PS50056">
    <property type="entry name" value="TYR_PHOSPHATASE_2"/>
    <property type="match status" value="1"/>
</dbReference>
<proteinExistence type="predicted"/>
<sequence length="390" mass="45001">MERTNPHLQVFISFRGKDVRGNILSSLKEKLKDEGVNVKTDEEMPRGRKIDENLLKLIRDSKVAVVIFSENYPESTWCLDELVEIKKQMELKKLAPLPIFFEVKASHVALKEHNPFKDILLRLEDDERENARNGSRVGSGRMHCWSCFLSRRLLKDADKRFVRWREALKSITGYSGLKYIKDSNQALFVNQIVETVKEMLDKVQSSDEVHGRIRGQHIVPQQKVFISFGGHGDDTRLGFISHFQAGLKRSGINFYINIENMTKGYDPEELIMNVRESRIALVIFTESYLSSAWCLEELVEINKYTMSLVVIPIFYKVEPKYVRDGRLVEINNQLVLNWGATDVRINRWKQALNSVGERLGFVYANPSSEAEFVEYIICETKRTLANTSSS</sequence>
<dbReference type="GO" id="GO:0006952">
    <property type="term" value="P:defense response"/>
    <property type="evidence" value="ECO:0000318"/>
    <property type="project" value="GO_Central"/>
</dbReference>
<dbReference type="AlphaFoldDB" id="A0A078IVL2"/>
<dbReference type="OMA" id="YIICETK"/>
<evidence type="ECO:0000259" key="3">
    <source>
        <dbReference type="PROSITE" id="PS50104"/>
    </source>
</evidence>
<dbReference type="Proteomes" id="UP000028999">
    <property type="component" value="Unassembled WGS sequence"/>
</dbReference>
<dbReference type="SMART" id="SM00255">
    <property type="entry name" value="TIR"/>
    <property type="match status" value="2"/>
</dbReference>
<evidence type="ECO:0000259" key="2">
    <source>
        <dbReference type="PROSITE" id="PS50056"/>
    </source>
</evidence>
<keyword evidence="5" id="KW-1185">Reference proteome</keyword>
<dbReference type="Pfam" id="PF01582">
    <property type="entry name" value="TIR"/>
    <property type="match status" value="2"/>
</dbReference>
<dbReference type="GO" id="GO:0016787">
    <property type="term" value="F:hydrolase activity"/>
    <property type="evidence" value="ECO:0007669"/>
    <property type="project" value="UniProtKB-ARBA"/>
</dbReference>
<evidence type="ECO:0000313" key="4">
    <source>
        <dbReference type="EMBL" id="CDY55567.1"/>
    </source>
</evidence>
<feature type="domain" description="TIR" evidence="3">
    <location>
        <begin position="220"/>
        <end position="384"/>
    </location>
</feature>
<dbReference type="PANTHER" id="PTHR32009">
    <property type="entry name" value="TMV RESISTANCE PROTEIN N-LIKE"/>
    <property type="match status" value="1"/>
</dbReference>
<protein>
    <submittedName>
        <fullName evidence="4">BnaC09g41540D protein</fullName>
    </submittedName>
</protein>
<dbReference type="Gramene" id="CDY55567">
    <property type="protein sequence ID" value="CDY55567"/>
    <property type="gene ID" value="GSBRNA2T00017031001"/>
</dbReference>
<dbReference type="PANTHER" id="PTHR32009:SF49">
    <property type="entry name" value="DISEASE RESISTANCE PROTEIN (TIR-NBS-LRR CLASS) FAMILY"/>
    <property type="match status" value="1"/>
</dbReference>
<organism evidence="4 5">
    <name type="scientific">Brassica napus</name>
    <name type="common">Rape</name>
    <dbReference type="NCBI Taxonomy" id="3708"/>
    <lineage>
        <taxon>Eukaryota</taxon>
        <taxon>Viridiplantae</taxon>
        <taxon>Streptophyta</taxon>
        <taxon>Embryophyta</taxon>
        <taxon>Tracheophyta</taxon>
        <taxon>Spermatophyta</taxon>
        <taxon>Magnoliopsida</taxon>
        <taxon>eudicotyledons</taxon>
        <taxon>Gunneridae</taxon>
        <taxon>Pentapetalae</taxon>
        <taxon>rosids</taxon>
        <taxon>malvids</taxon>
        <taxon>Brassicales</taxon>
        <taxon>Brassicaceae</taxon>
        <taxon>Brassiceae</taxon>
        <taxon>Brassica</taxon>
    </lineage>
</organism>